<protein>
    <recommendedName>
        <fullName evidence="3">Cellulase (Glycosyl hydrolase family 5)</fullName>
    </recommendedName>
</protein>
<sequence>MTLGTDAAHSAVPSGAAPLRFGANYTPSKEWMHSWLDLDLEVVRRDFAGLAALGLDHVRIFPLWPVLQPNRTLIREKAVADVRAVVDVAAEFGMDASVDVIQGHLSSFDFIPSWLFTWHDKNMFTHPQALSGQVALVERLGEALHDAPNFLGFTLGNEVNQFSAAVHPHPWPVTPDEAAAWLTALLDAAERSAPRLPHVHSEYDAAWYMDGHGFVPAHASRIGAMTTVHSWIFNGTAQRYGGRSAASDRHAEYMIELSRAFATDPHRPVWLQEVGAPSNCLTPEQTPDFLEATVRAAARTENLWGVTWWCSHDVGRELADYPELEYSLGLIDQKGEAKPIGRRFAEIIPELRARQQAPARTTAIVIEVDADEIPVSRAAMSPGGAIFQAWVDACGSALDVTFVTSRTAADPADLAARGITDLIRPDLSTGSGSYSSNNTVVDGAEDAAEVSA</sequence>
<keyword evidence="2" id="KW-1185">Reference proteome</keyword>
<comment type="caution">
    <text evidence="1">The sequence shown here is derived from an EMBL/GenBank/DDBJ whole genome shotgun (WGS) entry which is preliminary data.</text>
</comment>
<dbReference type="RefSeq" id="WP_045271160.1">
    <property type="nucleotide sequence ID" value="NZ_JYIX01000029.1"/>
</dbReference>
<proteinExistence type="predicted"/>
<dbReference type="SUPFAM" id="SSF51445">
    <property type="entry name" value="(Trans)glycosidases"/>
    <property type="match status" value="1"/>
</dbReference>
<dbReference type="Proteomes" id="UP000033740">
    <property type="component" value="Unassembled WGS sequence"/>
</dbReference>
<dbReference type="EMBL" id="JYIX01000029">
    <property type="protein sequence ID" value="KJL34266.1"/>
    <property type="molecule type" value="Genomic_DNA"/>
</dbReference>
<dbReference type="PATRIC" id="fig|582680.6.peg.1083"/>
<name>A0A0F0LRZ3_9MICO</name>
<evidence type="ECO:0008006" key="3">
    <source>
        <dbReference type="Google" id="ProtNLM"/>
    </source>
</evidence>
<dbReference type="InterPro" id="IPR017853">
    <property type="entry name" value="GH"/>
</dbReference>
<evidence type="ECO:0000313" key="1">
    <source>
        <dbReference type="EMBL" id="KJL34266.1"/>
    </source>
</evidence>
<reference evidence="1 2" key="1">
    <citation type="submission" date="2015-02" db="EMBL/GenBank/DDBJ databases">
        <title>Draft genome sequences of ten Microbacterium spp. with emphasis on heavy metal contaminated environments.</title>
        <authorList>
            <person name="Corretto E."/>
        </authorList>
    </citation>
    <scope>NUCLEOTIDE SEQUENCE [LARGE SCALE GENOMIC DNA]</scope>
    <source>
        <strain evidence="1 2">ARN176</strain>
    </source>
</reference>
<accession>A0A0F0LRZ3</accession>
<evidence type="ECO:0000313" key="2">
    <source>
        <dbReference type="Proteomes" id="UP000033740"/>
    </source>
</evidence>
<dbReference type="STRING" id="582680.RS86_01053"/>
<gene>
    <name evidence="1" type="ORF">RS86_01053</name>
</gene>
<dbReference type="AlphaFoldDB" id="A0A0F0LRZ3"/>
<dbReference type="Gene3D" id="3.20.20.80">
    <property type="entry name" value="Glycosidases"/>
    <property type="match status" value="1"/>
</dbReference>
<organism evidence="1 2">
    <name type="scientific">Microbacterium azadirachtae</name>
    <dbReference type="NCBI Taxonomy" id="582680"/>
    <lineage>
        <taxon>Bacteria</taxon>
        <taxon>Bacillati</taxon>
        <taxon>Actinomycetota</taxon>
        <taxon>Actinomycetes</taxon>
        <taxon>Micrococcales</taxon>
        <taxon>Microbacteriaceae</taxon>
        <taxon>Microbacterium</taxon>
    </lineage>
</organism>